<accession>A0ABU6MA48</accession>
<feature type="region of interest" description="Disordered" evidence="1">
    <location>
        <begin position="1"/>
        <end position="21"/>
    </location>
</feature>
<proteinExistence type="predicted"/>
<evidence type="ECO:0000313" key="3">
    <source>
        <dbReference type="Proteomes" id="UP001353952"/>
    </source>
</evidence>
<dbReference type="Proteomes" id="UP001353952">
    <property type="component" value="Unassembled WGS sequence"/>
</dbReference>
<protein>
    <submittedName>
        <fullName evidence="2">Uncharacterized protein</fullName>
    </submittedName>
</protein>
<comment type="caution">
    <text evidence="2">The sequence shown here is derived from an EMBL/GenBank/DDBJ whole genome shotgun (WGS) entry which is preliminary data.</text>
</comment>
<evidence type="ECO:0000256" key="1">
    <source>
        <dbReference type="SAM" id="MobiDB-lite"/>
    </source>
</evidence>
<organism evidence="2 3">
    <name type="scientific">Streptomyces violaceochromogenes</name>
    <dbReference type="NCBI Taxonomy" id="67377"/>
    <lineage>
        <taxon>Bacteria</taxon>
        <taxon>Bacillati</taxon>
        <taxon>Actinomycetota</taxon>
        <taxon>Actinomycetes</taxon>
        <taxon>Kitasatosporales</taxon>
        <taxon>Streptomycetaceae</taxon>
        <taxon>Streptomyces</taxon>
    </lineage>
</organism>
<reference evidence="2 3" key="1">
    <citation type="submission" date="2024-01" db="EMBL/GenBank/DDBJ databases">
        <title>Genome analysis.</title>
        <authorList>
            <person name="Zhang K."/>
        </authorList>
    </citation>
    <scope>NUCLEOTIDE SEQUENCE [LARGE SCALE GENOMIC DNA]</scope>
    <source>
        <strain evidence="2 3">CGMCC 4.1753</strain>
    </source>
</reference>
<evidence type="ECO:0000313" key="2">
    <source>
        <dbReference type="EMBL" id="MEC7057697.1"/>
    </source>
</evidence>
<sequence length="68" mass="7253">MTEDQGARGNEPTGRRRRPLASVPVGGQICVRHASGDIALLTVQTKQTALPELAALTMDMAIRRRAAA</sequence>
<name>A0ABU6MA48_9ACTN</name>
<keyword evidence="3" id="KW-1185">Reference proteome</keyword>
<dbReference type="EMBL" id="JAYXNZ010000002">
    <property type="protein sequence ID" value="MEC7057697.1"/>
    <property type="molecule type" value="Genomic_DNA"/>
</dbReference>
<dbReference type="RefSeq" id="WP_191845190.1">
    <property type="nucleotide sequence ID" value="NZ_BMUO01000001.1"/>
</dbReference>
<gene>
    <name evidence="2" type="ORF">RFN57_36235</name>
</gene>